<dbReference type="SUPFAM" id="SSF55298">
    <property type="entry name" value="YjgF-like"/>
    <property type="match status" value="1"/>
</dbReference>
<name>A0AA44CDC2_9HYPH</name>
<dbReference type="Pfam" id="PF01042">
    <property type="entry name" value="Ribonuc_L-PSP"/>
    <property type="match status" value="1"/>
</dbReference>
<comment type="caution">
    <text evidence="1">The sequence shown here is derived from an EMBL/GenBank/DDBJ whole genome shotgun (WGS) entry which is preliminary data.</text>
</comment>
<evidence type="ECO:0000313" key="1">
    <source>
        <dbReference type="EMBL" id="NHT79083.1"/>
    </source>
</evidence>
<reference evidence="1" key="1">
    <citation type="submission" date="2020-03" db="EMBL/GenBank/DDBJ databases">
        <title>Ferranicluibacter endophyticum gen. nov., sp. nov., a new genus isolated from Rubus ulmifolius Schott. stem.</title>
        <authorList>
            <person name="Roca-Couso R."/>
            <person name="Flores-Felix J.D."/>
            <person name="Igual J.M."/>
            <person name="Rivas R."/>
        </authorList>
    </citation>
    <scope>NUCLEOTIDE SEQUENCE</scope>
    <source>
        <strain evidence="1">CRRU44</strain>
    </source>
</reference>
<proteinExistence type="predicted"/>
<organism evidence="1 2">
    <name type="scientific">Ferranicluibacter rubi</name>
    <dbReference type="NCBI Taxonomy" id="2715133"/>
    <lineage>
        <taxon>Bacteria</taxon>
        <taxon>Pseudomonadati</taxon>
        <taxon>Pseudomonadota</taxon>
        <taxon>Alphaproteobacteria</taxon>
        <taxon>Hyphomicrobiales</taxon>
        <taxon>Rhizobiaceae</taxon>
        <taxon>Ferranicluibacter</taxon>
    </lineage>
</organism>
<accession>A0AA44CDC2</accession>
<dbReference type="Proteomes" id="UP001155840">
    <property type="component" value="Unassembled WGS sequence"/>
</dbReference>
<dbReference type="CDD" id="cd00448">
    <property type="entry name" value="YjgF_YER057c_UK114_family"/>
    <property type="match status" value="1"/>
</dbReference>
<sequence>MSVSGIAPPLAAYSHGVDVTPGARLVFCSGQLGLGADDIVPPDCEGQAEICFANIKAILAGAGMSLAHVVRINAYVTGREHLAPYMRVRDRLFAEHPPASTLMIVSGFTRPEFVVEIEVVAAAVETPLAEEEPRP</sequence>
<dbReference type="AlphaFoldDB" id="A0AA44CDC2"/>
<dbReference type="PANTHER" id="PTHR43857:SF1">
    <property type="entry name" value="YJGH FAMILY PROTEIN"/>
    <property type="match status" value="1"/>
</dbReference>
<evidence type="ECO:0000313" key="2">
    <source>
        <dbReference type="Proteomes" id="UP001155840"/>
    </source>
</evidence>
<gene>
    <name evidence="1" type="ORF">G8E10_25620</name>
</gene>
<dbReference type="EMBL" id="JAANCM010000028">
    <property type="protein sequence ID" value="NHT79083.1"/>
    <property type="molecule type" value="Genomic_DNA"/>
</dbReference>
<dbReference type="InterPro" id="IPR006175">
    <property type="entry name" value="YjgF/YER057c/UK114"/>
</dbReference>
<dbReference type="RefSeq" id="WP_110801469.1">
    <property type="nucleotide sequence ID" value="NZ_JAANCM010000028.1"/>
</dbReference>
<dbReference type="PANTHER" id="PTHR43857">
    <property type="entry name" value="BLR7761 PROTEIN"/>
    <property type="match status" value="1"/>
</dbReference>
<keyword evidence="2" id="KW-1185">Reference proteome</keyword>
<protein>
    <submittedName>
        <fullName evidence="1">RidA family protein</fullName>
    </submittedName>
</protein>
<dbReference type="Gene3D" id="3.30.1330.40">
    <property type="entry name" value="RutC-like"/>
    <property type="match status" value="1"/>
</dbReference>
<dbReference type="InterPro" id="IPR035959">
    <property type="entry name" value="RutC-like_sf"/>
</dbReference>